<sequence>MNIKRFSYTVAAILASGFTVISLPTPKAYAGCDLGDRLDPFNRNCPLIGPEQQTPKNGSDDVPDSAYGRPIRTNQELQQQGVNLYRTILGRDPEPGAAEGVASRLANGSTLARERQVMANSEESRNNLANLYRTILGREPEAGAVDGLVSRLANGSTLAQERAIMSNSDEARRRLGL</sequence>
<organism evidence="2 3">
    <name type="scientific">Allocoleopsis franciscana PCC 7113</name>
    <dbReference type="NCBI Taxonomy" id="1173027"/>
    <lineage>
        <taxon>Bacteria</taxon>
        <taxon>Bacillati</taxon>
        <taxon>Cyanobacteriota</taxon>
        <taxon>Cyanophyceae</taxon>
        <taxon>Coleofasciculales</taxon>
        <taxon>Coleofasciculaceae</taxon>
        <taxon>Allocoleopsis</taxon>
        <taxon>Allocoleopsis franciscana</taxon>
    </lineage>
</organism>
<reference evidence="2 3" key="1">
    <citation type="submission" date="2012-06" db="EMBL/GenBank/DDBJ databases">
        <title>Finished chromosome of genome of Microcoleus sp. PCC 7113.</title>
        <authorList>
            <consortium name="US DOE Joint Genome Institute"/>
            <person name="Gugger M."/>
            <person name="Coursin T."/>
            <person name="Rippka R."/>
            <person name="Tandeau De Marsac N."/>
            <person name="Huntemann M."/>
            <person name="Wei C.-L."/>
            <person name="Han J."/>
            <person name="Detter J.C."/>
            <person name="Han C."/>
            <person name="Tapia R."/>
            <person name="Chen A."/>
            <person name="Kyrpides N."/>
            <person name="Mavromatis K."/>
            <person name="Markowitz V."/>
            <person name="Szeto E."/>
            <person name="Ivanova N."/>
            <person name="Pagani I."/>
            <person name="Pati A."/>
            <person name="Goodwin L."/>
            <person name="Nordberg H.P."/>
            <person name="Cantor M.N."/>
            <person name="Hua S.X."/>
            <person name="Woyke T."/>
            <person name="Kerfeld C.A."/>
        </authorList>
    </citation>
    <scope>NUCLEOTIDE SEQUENCE [LARGE SCALE GENOMIC DNA]</scope>
    <source>
        <strain evidence="2 3">PCC 7113</strain>
    </source>
</reference>
<evidence type="ECO:0000313" key="2">
    <source>
        <dbReference type="EMBL" id="AFZ16424.1"/>
    </source>
</evidence>
<dbReference type="AlphaFoldDB" id="K9W9H9"/>
<proteinExistence type="predicted"/>
<dbReference type="RefSeq" id="WP_015180588.1">
    <property type="nucleotide sequence ID" value="NC_019738.1"/>
</dbReference>
<dbReference type="OrthoDB" id="9960156at2"/>
<dbReference type="EMBL" id="CP003630">
    <property type="protein sequence ID" value="AFZ16424.1"/>
    <property type="molecule type" value="Genomic_DNA"/>
</dbReference>
<dbReference type="STRING" id="1173027.Mic7113_0506"/>
<dbReference type="Proteomes" id="UP000010471">
    <property type="component" value="Chromosome"/>
</dbReference>
<name>K9W9H9_9CYAN</name>
<evidence type="ECO:0000313" key="3">
    <source>
        <dbReference type="Proteomes" id="UP000010471"/>
    </source>
</evidence>
<feature type="region of interest" description="Disordered" evidence="1">
    <location>
        <begin position="46"/>
        <end position="66"/>
    </location>
</feature>
<gene>
    <name evidence="2" type="ORF">Mic7113_0506</name>
</gene>
<keyword evidence="3" id="KW-1185">Reference proteome</keyword>
<evidence type="ECO:0000256" key="1">
    <source>
        <dbReference type="SAM" id="MobiDB-lite"/>
    </source>
</evidence>
<dbReference type="eggNOG" id="COG3206">
    <property type="taxonomic scope" value="Bacteria"/>
</dbReference>
<accession>K9W9H9</accession>
<dbReference type="KEGG" id="mic:Mic7113_0506"/>
<dbReference type="HOGENOM" id="CLU_1516223_0_0_3"/>
<protein>
    <submittedName>
        <fullName evidence="2">Uncharacterized protein</fullName>
    </submittedName>
</protein>